<dbReference type="OrthoDB" id="5343740at2"/>
<feature type="transmembrane region" description="Helical" evidence="1">
    <location>
        <begin position="82"/>
        <end position="106"/>
    </location>
</feature>
<dbReference type="EMBL" id="NXIF01000034">
    <property type="protein sequence ID" value="PKI80426.1"/>
    <property type="molecule type" value="Genomic_DNA"/>
</dbReference>
<keyword evidence="1" id="KW-1133">Transmembrane helix</keyword>
<comment type="caution">
    <text evidence="2">The sequence shown here is derived from an EMBL/GenBank/DDBJ whole genome shotgun (WGS) entry which is preliminary data.</text>
</comment>
<name>A0A2N1J1K3_9BACT</name>
<dbReference type="Proteomes" id="UP000233248">
    <property type="component" value="Unassembled WGS sequence"/>
</dbReference>
<evidence type="ECO:0000256" key="1">
    <source>
        <dbReference type="SAM" id="Phobius"/>
    </source>
</evidence>
<evidence type="ECO:0000313" key="2">
    <source>
        <dbReference type="EMBL" id="PKI80426.1"/>
    </source>
</evidence>
<feature type="transmembrane region" description="Helical" evidence="1">
    <location>
        <begin position="54"/>
        <end position="76"/>
    </location>
</feature>
<organism evidence="2 3">
    <name type="scientific">Malaciobacter halophilus</name>
    <dbReference type="NCBI Taxonomy" id="197482"/>
    <lineage>
        <taxon>Bacteria</taxon>
        <taxon>Pseudomonadati</taxon>
        <taxon>Campylobacterota</taxon>
        <taxon>Epsilonproteobacteria</taxon>
        <taxon>Campylobacterales</taxon>
        <taxon>Arcobacteraceae</taxon>
        <taxon>Malaciobacter</taxon>
    </lineage>
</organism>
<accession>A0A2N1J1K3</accession>
<keyword evidence="3" id="KW-1185">Reference proteome</keyword>
<dbReference type="RefSeq" id="WP_101185099.1">
    <property type="nucleotide sequence ID" value="NZ_CP031218.1"/>
</dbReference>
<evidence type="ECO:0000313" key="3">
    <source>
        <dbReference type="Proteomes" id="UP000233248"/>
    </source>
</evidence>
<dbReference type="AlphaFoldDB" id="A0A2N1J1K3"/>
<keyword evidence="1" id="KW-0472">Membrane</keyword>
<sequence length="162" mass="18931">MLSSLKQKIIDYVFTVSKQPILLKDLLIANSQYLQKLHVDPVKLGFRLKVGRAYLVYIALVILFTVPFTAITHGLFANLDPHVSIIVAMLLTAVIFIFFNFFRVWLVDQVALSQIKKGWQVHFPFFPYKEYNRKIDKIFQQSNKLELPKKDLQKYILDNLVD</sequence>
<reference evidence="2 3" key="1">
    <citation type="submission" date="2017-09" db="EMBL/GenBank/DDBJ databases">
        <title>Genomics of the genus Arcobacter.</title>
        <authorList>
            <person name="Perez-Cataluna A."/>
            <person name="Figueras M.J."/>
            <person name="Salas-Masso N."/>
        </authorList>
    </citation>
    <scope>NUCLEOTIDE SEQUENCE [LARGE SCALE GENOMIC DNA]</scope>
    <source>
        <strain evidence="2 3">DSM 18005</strain>
    </source>
</reference>
<protein>
    <submittedName>
        <fullName evidence="2">Uncharacterized protein</fullName>
    </submittedName>
</protein>
<proteinExistence type="predicted"/>
<gene>
    <name evidence="2" type="ORF">CP960_09070</name>
</gene>
<dbReference type="KEGG" id="ahs:AHALO_0168"/>
<keyword evidence="1" id="KW-0812">Transmembrane</keyword>